<dbReference type="Gene3D" id="2.40.30.170">
    <property type="match status" value="1"/>
</dbReference>
<dbReference type="Proteomes" id="UP000295184">
    <property type="component" value="Unassembled WGS sequence"/>
</dbReference>
<evidence type="ECO:0000256" key="1">
    <source>
        <dbReference type="ARBA" id="ARBA00004196"/>
    </source>
</evidence>
<sequence length="441" mass="48678">MGDQVAEGDILAEYDLEDLQRLAQESKLLLAQKQSELDRLTQQKTDADAQLQQKIDQLRASGSEQKSAEQEALETEKQTLKNQLNGHRQTEQTARQEAEALLNKQQQRAQVIADCDSRLSQLEEQRAQLQQELDGLIAQGAPEEQLQEARRKLAQNEVDTADVQRTRDEAATADYEGQAAEKQRQADEAKSAGDQVQSQLDQAEQKLRESDEARQALRQEEDRQIETLRQQAAADQTTLESQRKAAELERDKAQKSYDELLQLCSDPTLRADRPGIVTALGGTGGTAVDPATPLAKIGDETQRSLVLQIDPVDVGQVQPGQALTFYVDAYPEATFSGTVQSVSKIQNDAGKFEVSASFEPGEQPLYDGMGANATLIIKEKKDVLAVSNKAIQFDAGESYVFPADENNALRRQPVTNGRLTEIQSGLKDGDVALVEEVYEDQ</sequence>
<dbReference type="AlphaFoldDB" id="A0A4R1QWV1"/>
<proteinExistence type="predicted"/>
<evidence type="ECO:0000256" key="2">
    <source>
        <dbReference type="ARBA" id="ARBA00023054"/>
    </source>
</evidence>
<dbReference type="PANTHER" id="PTHR32347">
    <property type="entry name" value="EFFLUX SYSTEM COMPONENT YKNX-RELATED"/>
    <property type="match status" value="1"/>
</dbReference>
<dbReference type="Gene3D" id="2.40.420.20">
    <property type="match status" value="1"/>
</dbReference>
<dbReference type="PANTHER" id="PTHR32347:SF14">
    <property type="entry name" value="EFFLUX SYSTEM COMPONENT YKNX-RELATED"/>
    <property type="match status" value="1"/>
</dbReference>
<gene>
    <name evidence="4" type="ORF">EDD77_11080</name>
</gene>
<dbReference type="GO" id="GO:0030313">
    <property type="term" value="C:cell envelope"/>
    <property type="evidence" value="ECO:0007669"/>
    <property type="project" value="UniProtKB-SubCell"/>
</dbReference>
<feature type="compositionally biased region" description="Basic and acidic residues" evidence="3">
    <location>
        <begin position="66"/>
        <end position="79"/>
    </location>
</feature>
<name>A0A4R1QWV1_9FIRM</name>
<reference evidence="4 5" key="1">
    <citation type="submission" date="2019-03" db="EMBL/GenBank/DDBJ databases">
        <title>Genomic Encyclopedia of Type Strains, Phase IV (KMG-IV): sequencing the most valuable type-strain genomes for metagenomic binning, comparative biology and taxonomic classification.</title>
        <authorList>
            <person name="Goeker M."/>
        </authorList>
    </citation>
    <scope>NUCLEOTIDE SEQUENCE [LARGE SCALE GENOMIC DNA]</scope>
    <source>
        <strain evidence="4 5">DSM 100451</strain>
    </source>
</reference>
<dbReference type="RefSeq" id="WP_082669612.1">
    <property type="nucleotide sequence ID" value="NZ_CABKVM010000017.1"/>
</dbReference>
<dbReference type="EMBL" id="SLUM01000010">
    <property type="protein sequence ID" value="TCL57405.1"/>
    <property type="molecule type" value="Genomic_DNA"/>
</dbReference>
<organism evidence="4 5">
    <name type="scientific">Allofournierella massiliensis</name>
    <dbReference type="NCBI Taxonomy" id="1650663"/>
    <lineage>
        <taxon>Bacteria</taxon>
        <taxon>Bacillati</taxon>
        <taxon>Bacillota</taxon>
        <taxon>Clostridia</taxon>
        <taxon>Eubacteriales</taxon>
        <taxon>Oscillospiraceae</taxon>
        <taxon>Allofournierella</taxon>
    </lineage>
</organism>
<feature type="compositionally biased region" description="Basic and acidic residues" evidence="3">
    <location>
        <begin position="179"/>
        <end position="191"/>
    </location>
</feature>
<comment type="caution">
    <text evidence="4">The sequence shown here is derived from an EMBL/GenBank/DDBJ whole genome shotgun (WGS) entry which is preliminary data.</text>
</comment>
<protein>
    <submittedName>
        <fullName evidence="4">RND family efflux transporter MFP subunit</fullName>
    </submittedName>
</protein>
<comment type="subcellular location">
    <subcellularLocation>
        <location evidence="1">Cell envelope</location>
    </subcellularLocation>
</comment>
<keyword evidence="2" id="KW-0175">Coiled coil</keyword>
<evidence type="ECO:0000313" key="4">
    <source>
        <dbReference type="EMBL" id="TCL57405.1"/>
    </source>
</evidence>
<dbReference type="STRING" id="1650663.GCA_001486665_02085"/>
<feature type="region of interest" description="Disordered" evidence="3">
    <location>
        <begin position="147"/>
        <end position="216"/>
    </location>
</feature>
<dbReference type="InterPro" id="IPR050465">
    <property type="entry name" value="UPF0194_transport"/>
</dbReference>
<evidence type="ECO:0000256" key="3">
    <source>
        <dbReference type="SAM" id="MobiDB-lite"/>
    </source>
</evidence>
<feature type="compositionally biased region" description="Basic and acidic residues" evidence="3">
    <location>
        <begin position="203"/>
        <end position="216"/>
    </location>
</feature>
<accession>A0A4R1QWV1</accession>
<evidence type="ECO:0000313" key="5">
    <source>
        <dbReference type="Proteomes" id="UP000295184"/>
    </source>
</evidence>
<feature type="region of interest" description="Disordered" evidence="3">
    <location>
        <begin position="58"/>
        <end position="95"/>
    </location>
</feature>